<dbReference type="PANTHER" id="PTHR42959:SF1">
    <property type="entry name" value="CARBAMOYLTRANSFERASE HYPF"/>
    <property type="match status" value="1"/>
</dbReference>
<dbReference type="Pfam" id="PF22521">
    <property type="entry name" value="HypF_C_2"/>
    <property type="match status" value="1"/>
</dbReference>
<keyword evidence="3" id="KW-0436">Ligase</keyword>
<organism evidence="12 13">
    <name type="scientific">Sporichthya brevicatena</name>
    <dbReference type="NCBI Taxonomy" id="171442"/>
    <lineage>
        <taxon>Bacteria</taxon>
        <taxon>Bacillati</taxon>
        <taxon>Actinomycetota</taxon>
        <taxon>Actinomycetes</taxon>
        <taxon>Sporichthyales</taxon>
        <taxon>Sporichthyaceae</taxon>
        <taxon>Sporichthya</taxon>
    </lineage>
</organism>
<comment type="catalytic activity">
    <reaction evidence="9">
        <text>an acyl phosphate + H2O = a carboxylate + phosphate + H(+)</text>
        <dbReference type="Rhea" id="RHEA:14965"/>
        <dbReference type="ChEBI" id="CHEBI:15377"/>
        <dbReference type="ChEBI" id="CHEBI:15378"/>
        <dbReference type="ChEBI" id="CHEBI:29067"/>
        <dbReference type="ChEBI" id="CHEBI:43474"/>
        <dbReference type="ChEBI" id="CHEBI:59918"/>
        <dbReference type="EC" id="3.6.1.7"/>
    </reaction>
</comment>
<evidence type="ECO:0000256" key="3">
    <source>
        <dbReference type="ARBA" id="ARBA00022598"/>
    </source>
</evidence>
<dbReference type="InterPro" id="IPR011125">
    <property type="entry name" value="Znf_HypF"/>
</dbReference>
<evidence type="ECO:0000256" key="5">
    <source>
        <dbReference type="ARBA" id="ARBA00022771"/>
    </source>
</evidence>
<dbReference type="PANTHER" id="PTHR42959">
    <property type="entry name" value="CARBAMOYLTRANSFERASE"/>
    <property type="match status" value="1"/>
</dbReference>
<evidence type="ECO:0000256" key="6">
    <source>
        <dbReference type="ARBA" id="ARBA00022833"/>
    </source>
</evidence>
<comment type="pathway">
    <text evidence="1">Protein modification; [NiFe] hydrogenase maturation.</text>
</comment>
<dbReference type="PROSITE" id="PS51160">
    <property type="entry name" value="ACYLPHOSPHATASE_3"/>
    <property type="match status" value="1"/>
</dbReference>
<evidence type="ECO:0000313" key="12">
    <source>
        <dbReference type="EMBL" id="GAA0615080.1"/>
    </source>
</evidence>
<feature type="domain" description="Acylphosphatase-like" evidence="10">
    <location>
        <begin position="1"/>
        <end position="83"/>
    </location>
</feature>
<dbReference type="SUPFAM" id="SSF54975">
    <property type="entry name" value="Acylphosphatase/BLUF domain-like"/>
    <property type="match status" value="1"/>
</dbReference>
<evidence type="ECO:0000256" key="4">
    <source>
        <dbReference type="ARBA" id="ARBA00022723"/>
    </source>
</evidence>
<dbReference type="EMBL" id="BAAAHE010000011">
    <property type="protein sequence ID" value="GAA0615080.1"/>
    <property type="molecule type" value="Genomic_DNA"/>
</dbReference>
<evidence type="ECO:0000256" key="1">
    <source>
        <dbReference type="ARBA" id="ARBA00004711"/>
    </source>
</evidence>
<protein>
    <recommendedName>
        <fullName evidence="8">Carbamoyltransferase</fullName>
        <ecNumber evidence="8">6.2.-.-</ecNumber>
    </recommendedName>
</protein>
<evidence type="ECO:0000256" key="8">
    <source>
        <dbReference type="PIRNR" id="PIRNR006256"/>
    </source>
</evidence>
<dbReference type="Gene3D" id="3.30.420.40">
    <property type="match status" value="1"/>
</dbReference>
<name>A0ABP3RW75_9ACTN</name>
<keyword evidence="6" id="KW-0862">Zinc</keyword>
<dbReference type="Gene3D" id="3.30.420.360">
    <property type="match status" value="1"/>
</dbReference>
<gene>
    <name evidence="12" type="primary">hypF</name>
    <name evidence="12" type="ORF">GCM10009547_16220</name>
</gene>
<dbReference type="Gene3D" id="3.30.110.120">
    <property type="match status" value="1"/>
</dbReference>
<dbReference type="InterPro" id="IPR017945">
    <property type="entry name" value="DHBP_synth_RibB-like_a/b_dom"/>
</dbReference>
<dbReference type="InterPro" id="IPR051060">
    <property type="entry name" value="Carbamoyltrans_HypF-like"/>
</dbReference>
<dbReference type="InterPro" id="IPR055128">
    <property type="entry name" value="HypF_C_2"/>
</dbReference>
<evidence type="ECO:0000313" key="13">
    <source>
        <dbReference type="Proteomes" id="UP001500957"/>
    </source>
</evidence>
<dbReference type="Gene3D" id="3.90.870.50">
    <property type="match status" value="1"/>
</dbReference>
<feature type="active site" evidence="9">
    <location>
        <position position="30"/>
    </location>
</feature>
<feature type="domain" description="YrdC-like" evidence="11">
    <location>
        <begin position="193"/>
        <end position="389"/>
    </location>
</feature>
<dbReference type="Pfam" id="PF17788">
    <property type="entry name" value="HypF_C"/>
    <property type="match status" value="1"/>
</dbReference>
<dbReference type="NCBIfam" id="TIGR00143">
    <property type="entry name" value="hypF"/>
    <property type="match status" value="1"/>
</dbReference>
<dbReference type="EC" id="6.2.-.-" evidence="8"/>
<evidence type="ECO:0000259" key="10">
    <source>
        <dbReference type="PROSITE" id="PS51160"/>
    </source>
</evidence>
<dbReference type="Pfam" id="PF01300">
    <property type="entry name" value="Sua5_yciO_yrdC"/>
    <property type="match status" value="1"/>
</dbReference>
<dbReference type="PROSITE" id="PS51163">
    <property type="entry name" value="YRDC"/>
    <property type="match status" value="1"/>
</dbReference>
<dbReference type="InterPro" id="IPR006070">
    <property type="entry name" value="Sua5-like_dom"/>
</dbReference>
<dbReference type="PROSITE" id="PS00150">
    <property type="entry name" value="ACYLPHOSPHATASE_1"/>
    <property type="match status" value="1"/>
</dbReference>
<evidence type="ECO:0000256" key="7">
    <source>
        <dbReference type="ARBA" id="ARBA00048220"/>
    </source>
</evidence>
<keyword evidence="9" id="KW-0378">Hydrolase</keyword>
<dbReference type="PIRSF" id="PIRSF006256">
    <property type="entry name" value="CMPcnvr_hdrg_mat"/>
    <property type="match status" value="1"/>
</dbReference>
<dbReference type="InterPro" id="IPR036046">
    <property type="entry name" value="Acylphosphatase-like_dom_sf"/>
</dbReference>
<dbReference type="Proteomes" id="UP001500957">
    <property type="component" value="Unassembled WGS sequence"/>
</dbReference>
<dbReference type="InterPro" id="IPR017968">
    <property type="entry name" value="Acylphosphatase_CS"/>
</dbReference>
<dbReference type="Pfam" id="PF00708">
    <property type="entry name" value="Acylphosphatase"/>
    <property type="match status" value="1"/>
</dbReference>
<dbReference type="SUPFAM" id="SSF55821">
    <property type="entry name" value="YrdC/RibB"/>
    <property type="match status" value="1"/>
</dbReference>
<feature type="active site" evidence="9">
    <location>
        <position position="12"/>
    </location>
</feature>
<evidence type="ECO:0000256" key="9">
    <source>
        <dbReference type="PROSITE-ProRule" id="PRU00520"/>
    </source>
</evidence>
<keyword evidence="4" id="KW-0479">Metal-binding</keyword>
<sequence>MVRGVVQGVGFRPFVARLAAELGVVGFCGNDVTSVFVEAEGPESVLDRFVERLHRDAPPAAVVVAVETWTVPTRGEAAFTIVPSRHSEGRRTLVPPDTAVCADCLRELFDPADRRYRHPFISCTNCGPRFTIITDLPYDRPVTTMTGFPLCPRCRAEYDDPADRRFHAQPVACHDCGPRIRLEFDQTAVTGDDRVLGAAHARLAAGEVLAVKGIGGYHLACRADVEDVVQRLRDRKHRPDKPFALMVRDLEVARRLVEVGSAAERALTSTAAPIVLLRRRPGSGIVDAVAPRLDELGLMLPYTPLHHLLFASVPGSDVPPPDVLVMTSANLSGEPLCWQDDDARTRMAGIADAFLINDRPIAVPCEDSIVRIEDGVRPDVEVVLRRSRGMAPLPTEIPATDTVVLAVGAELKNTITIAAGPNAYTSAHLGDMSTLEAREAFLRSVDHLIALHGVPPQAVAADLHPGFLTSRWAAERAEAENLPLLPVQHHHAHLASLLAEHGRVGRPVIGAVFDGTGLGCDRHVWGGEILAIGEDVTTAERVGHLEEFPLPGGDVAVRQPFRVALALLHHAGLAGRDWTPAGVPEAAVAAVRSQLRSGIACVPTSSVGRLFDGVASLLGVRHAITYEAQAAIELEAAAATASAAHPLSAPVVDGRILVGPLVAAVVAARDAGVPVPNIALGFHEALTAATVELLTATADRTGVRTVGISGGVFANRILARDLARALARRDLDVLTHSRIPGNDGGLALGQAVVARAMLRKGRRD</sequence>
<keyword evidence="5" id="KW-0863">Zinc-finger</keyword>
<dbReference type="InterPro" id="IPR001792">
    <property type="entry name" value="Acylphosphatase-like_dom"/>
</dbReference>
<dbReference type="Pfam" id="PF07503">
    <property type="entry name" value="zf-HYPF"/>
    <property type="match status" value="2"/>
</dbReference>
<comment type="catalytic activity">
    <reaction evidence="7">
        <text>C-terminal L-cysteinyl-[HypE protein] + carbamoyl phosphate + ATP + H2O = C-terminal S-carboxamide-L-cysteinyl-[HypE protein] + AMP + phosphate + diphosphate + H(+)</text>
        <dbReference type="Rhea" id="RHEA:55636"/>
        <dbReference type="Rhea" id="RHEA-COMP:14247"/>
        <dbReference type="Rhea" id="RHEA-COMP:14392"/>
        <dbReference type="ChEBI" id="CHEBI:15377"/>
        <dbReference type="ChEBI" id="CHEBI:15378"/>
        <dbReference type="ChEBI" id="CHEBI:30616"/>
        <dbReference type="ChEBI" id="CHEBI:33019"/>
        <dbReference type="ChEBI" id="CHEBI:43474"/>
        <dbReference type="ChEBI" id="CHEBI:58228"/>
        <dbReference type="ChEBI" id="CHEBI:76913"/>
        <dbReference type="ChEBI" id="CHEBI:139126"/>
        <dbReference type="ChEBI" id="CHEBI:456215"/>
    </reaction>
</comment>
<proteinExistence type="inferred from homology"/>
<comment type="similarity">
    <text evidence="2 8">Belongs to the carbamoyltransferase HypF family.</text>
</comment>
<evidence type="ECO:0000259" key="11">
    <source>
        <dbReference type="PROSITE" id="PS51163"/>
    </source>
</evidence>
<keyword evidence="13" id="KW-1185">Reference proteome</keyword>
<reference evidence="13" key="1">
    <citation type="journal article" date="2019" name="Int. J. Syst. Evol. Microbiol.">
        <title>The Global Catalogue of Microorganisms (GCM) 10K type strain sequencing project: providing services to taxonomists for standard genome sequencing and annotation.</title>
        <authorList>
            <consortium name="The Broad Institute Genomics Platform"/>
            <consortium name="The Broad Institute Genome Sequencing Center for Infectious Disease"/>
            <person name="Wu L."/>
            <person name="Ma J."/>
        </authorList>
    </citation>
    <scope>NUCLEOTIDE SEQUENCE [LARGE SCALE GENOMIC DNA]</scope>
    <source>
        <strain evidence="13">JCM 10671</strain>
    </source>
</reference>
<evidence type="ECO:0000256" key="2">
    <source>
        <dbReference type="ARBA" id="ARBA00008097"/>
    </source>
</evidence>
<accession>A0ABP3RW75</accession>
<dbReference type="InterPro" id="IPR041440">
    <property type="entry name" value="HypF_C"/>
</dbReference>
<dbReference type="InterPro" id="IPR004421">
    <property type="entry name" value="Carbamoyltransferase_HypF"/>
</dbReference>
<comment type="caution">
    <text evidence="12">The sequence shown here is derived from an EMBL/GenBank/DDBJ whole genome shotgun (WGS) entry which is preliminary data.</text>
</comment>